<gene>
    <name evidence="2" type="ORF">ACFPOE_00080</name>
</gene>
<name>A0ABW0NAC4_9BURK</name>
<feature type="signal peptide" evidence="1">
    <location>
        <begin position="1"/>
        <end position="23"/>
    </location>
</feature>
<accession>A0ABW0NAC4</accession>
<organism evidence="2 3">
    <name type="scientific">Caenimonas terrae</name>
    <dbReference type="NCBI Taxonomy" id="696074"/>
    <lineage>
        <taxon>Bacteria</taxon>
        <taxon>Pseudomonadati</taxon>
        <taxon>Pseudomonadota</taxon>
        <taxon>Betaproteobacteria</taxon>
        <taxon>Burkholderiales</taxon>
        <taxon>Comamonadaceae</taxon>
        <taxon>Caenimonas</taxon>
    </lineage>
</organism>
<evidence type="ECO:0000313" key="2">
    <source>
        <dbReference type="EMBL" id="MFC5495917.1"/>
    </source>
</evidence>
<comment type="caution">
    <text evidence="2">The sequence shown here is derived from an EMBL/GenBank/DDBJ whole genome shotgun (WGS) entry which is preliminary data.</text>
</comment>
<reference evidence="3" key="1">
    <citation type="journal article" date="2019" name="Int. J. Syst. Evol. Microbiol.">
        <title>The Global Catalogue of Microorganisms (GCM) 10K type strain sequencing project: providing services to taxonomists for standard genome sequencing and annotation.</title>
        <authorList>
            <consortium name="The Broad Institute Genomics Platform"/>
            <consortium name="The Broad Institute Genome Sequencing Center for Infectious Disease"/>
            <person name="Wu L."/>
            <person name="Ma J."/>
        </authorList>
    </citation>
    <scope>NUCLEOTIDE SEQUENCE [LARGE SCALE GENOMIC DNA]</scope>
    <source>
        <strain evidence="3">CCUG 57401</strain>
    </source>
</reference>
<dbReference type="RefSeq" id="WP_376847953.1">
    <property type="nucleotide sequence ID" value="NZ_JBHSMF010000002.1"/>
</dbReference>
<protein>
    <recommendedName>
        <fullName evidence="4">Copper-binding protein</fullName>
    </recommendedName>
</protein>
<evidence type="ECO:0008006" key="4">
    <source>
        <dbReference type="Google" id="ProtNLM"/>
    </source>
</evidence>
<keyword evidence="1" id="KW-0732">Signal</keyword>
<feature type="chain" id="PRO_5046085653" description="Copper-binding protein" evidence="1">
    <location>
        <begin position="24"/>
        <end position="124"/>
    </location>
</feature>
<sequence>MNDMIGRLAVCALLATAAPLALAVRPTEATASGRSTASASLAVERGGTIEAVDRAGKAIVIEGVHYAVPTGSMQIHWQASKVSGQWTSLEPGMQVRFRTVRDDGRKQDQLREIWVTGPARRPAR</sequence>
<evidence type="ECO:0000313" key="3">
    <source>
        <dbReference type="Proteomes" id="UP001596037"/>
    </source>
</evidence>
<dbReference type="Proteomes" id="UP001596037">
    <property type="component" value="Unassembled WGS sequence"/>
</dbReference>
<keyword evidence="3" id="KW-1185">Reference proteome</keyword>
<evidence type="ECO:0000256" key="1">
    <source>
        <dbReference type="SAM" id="SignalP"/>
    </source>
</evidence>
<dbReference type="EMBL" id="JBHSMF010000002">
    <property type="protein sequence ID" value="MFC5495917.1"/>
    <property type="molecule type" value="Genomic_DNA"/>
</dbReference>
<proteinExistence type="predicted"/>